<dbReference type="InterPro" id="IPR003256">
    <property type="entry name" value="Ribosomal_uL24"/>
</dbReference>
<dbReference type="RefSeq" id="WP_092076115.1">
    <property type="nucleotide sequence ID" value="NZ_CALFZY010000007.1"/>
</dbReference>
<dbReference type="Gene3D" id="2.30.30.30">
    <property type="match status" value="1"/>
</dbReference>
<dbReference type="SMART" id="SM00739">
    <property type="entry name" value="KOW"/>
    <property type="match status" value="1"/>
</dbReference>
<keyword evidence="3 8" id="KW-0694">RNA-binding</keyword>
<dbReference type="CDD" id="cd06089">
    <property type="entry name" value="KOW_RPL26"/>
    <property type="match status" value="1"/>
</dbReference>
<dbReference type="PANTHER" id="PTHR12903">
    <property type="entry name" value="MITOCHONDRIAL RIBOSOMAL PROTEIN L24"/>
    <property type="match status" value="1"/>
</dbReference>
<dbReference type="Proteomes" id="UP000243205">
    <property type="component" value="Unassembled WGS sequence"/>
</dbReference>
<sequence length="109" mass="12003">MAAQKLHVKKGDLVQIMTGKEKGKQGKVSRIFADKNRLTVENLNIVKRHTRPSRANQEGGIVEKEAAISASNVMLVCGACNRPTRTGIRVLESGAKVRFCKKCNEIVDK</sequence>
<dbReference type="SUPFAM" id="SSF50104">
    <property type="entry name" value="Translation proteins SH3-like domain"/>
    <property type="match status" value="1"/>
</dbReference>
<dbReference type="Pfam" id="PF00467">
    <property type="entry name" value="KOW"/>
    <property type="match status" value="1"/>
</dbReference>
<gene>
    <name evidence="8" type="primary">rplX</name>
    <name evidence="11" type="ORF">SAMN05661003_102136</name>
</gene>
<evidence type="ECO:0000256" key="5">
    <source>
        <dbReference type="ARBA" id="ARBA00023274"/>
    </source>
</evidence>
<dbReference type="GO" id="GO:0006412">
    <property type="term" value="P:translation"/>
    <property type="evidence" value="ECO:0007669"/>
    <property type="project" value="UniProtKB-UniRule"/>
</dbReference>
<evidence type="ECO:0000256" key="9">
    <source>
        <dbReference type="RuleBase" id="RU003477"/>
    </source>
</evidence>
<evidence type="ECO:0000256" key="7">
    <source>
        <dbReference type="ARBA" id="ARBA00058688"/>
    </source>
</evidence>
<dbReference type="InterPro" id="IPR057264">
    <property type="entry name" value="Ribosomal_uL24_C"/>
</dbReference>
<organism evidence="11 12">
    <name type="scientific">Desulfuromonas thiophila</name>
    <dbReference type="NCBI Taxonomy" id="57664"/>
    <lineage>
        <taxon>Bacteria</taxon>
        <taxon>Pseudomonadati</taxon>
        <taxon>Thermodesulfobacteriota</taxon>
        <taxon>Desulfuromonadia</taxon>
        <taxon>Desulfuromonadales</taxon>
        <taxon>Desulfuromonadaceae</taxon>
        <taxon>Desulfuromonas</taxon>
    </lineage>
</organism>
<dbReference type="InterPro" id="IPR014722">
    <property type="entry name" value="Rib_uL2_dom2"/>
</dbReference>
<protein>
    <recommendedName>
        <fullName evidence="6 8">Large ribosomal subunit protein uL24</fullName>
    </recommendedName>
</protein>
<evidence type="ECO:0000256" key="2">
    <source>
        <dbReference type="ARBA" id="ARBA00022730"/>
    </source>
</evidence>
<dbReference type="GO" id="GO:0019843">
    <property type="term" value="F:rRNA binding"/>
    <property type="evidence" value="ECO:0007669"/>
    <property type="project" value="UniProtKB-UniRule"/>
</dbReference>
<evidence type="ECO:0000256" key="6">
    <source>
        <dbReference type="ARBA" id="ARBA00035206"/>
    </source>
</evidence>
<evidence type="ECO:0000256" key="1">
    <source>
        <dbReference type="ARBA" id="ARBA00010618"/>
    </source>
</evidence>
<dbReference type="OrthoDB" id="9807419at2"/>
<dbReference type="FunFam" id="2.30.30.30:FF:000004">
    <property type="entry name" value="50S ribosomal protein L24"/>
    <property type="match status" value="1"/>
</dbReference>
<dbReference type="InterPro" id="IPR041988">
    <property type="entry name" value="Ribosomal_uL24_KOW"/>
</dbReference>
<dbReference type="PROSITE" id="PS01108">
    <property type="entry name" value="RIBOSOMAL_L24"/>
    <property type="match status" value="1"/>
</dbReference>
<comment type="similarity">
    <text evidence="1 8 9">Belongs to the universal ribosomal protein uL24 family.</text>
</comment>
<dbReference type="GO" id="GO:1990904">
    <property type="term" value="C:ribonucleoprotein complex"/>
    <property type="evidence" value="ECO:0007669"/>
    <property type="project" value="UniProtKB-KW"/>
</dbReference>
<keyword evidence="12" id="KW-1185">Reference proteome</keyword>
<evidence type="ECO:0000313" key="12">
    <source>
        <dbReference type="Proteomes" id="UP000243205"/>
    </source>
</evidence>
<dbReference type="STRING" id="57664.SAMN05661003_102136"/>
<dbReference type="InterPro" id="IPR008991">
    <property type="entry name" value="Translation_prot_SH3-like_sf"/>
</dbReference>
<comment type="subunit">
    <text evidence="8">Part of the 50S ribosomal subunit.</text>
</comment>
<evidence type="ECO:0000256" key="3">
    <source>
        <dbReference type="ARBA" id="ARBA00022884"/>
    </source>
</evidence>
<keyword evidence="4 8" id="KW-0689">Ribosomal protein</keyword>
<evidence type="ECO:0000256" key="8">
    <source>
        <dbReference type="HAMAP-Rule" id="MF_01326"/>
    </source>
</evidence>
<reference evidence="12" key="1">
    <citation type="submission" date="2016-10" db="EMBL/GenBank/DDBJ databases">
        <authorList>
            <person name="Varghese N."/>
            <person name="Submissions S."/>
        </authorList>
    </citation>
    <scope>NUCLEOTIDE SEQUENCE [LARGE SCALE GENOMIC DNA]</scope>
    <source>
        <strain evidence="12">DSM 8987</strain>
    </source>
</reference>
<evidence type="ECO:0000256" key="4">
    <source>
        <dbReference type="ARBA" id="ARBA00022980"/>
    </source>
</evidence>
<dbReference type="AlphaFoldDB" id="A0A1G6YRE4"/>
<name>A0A1G6YRE4_9BACT</name>
<comment type="function">
    <text evidence="7 8">One of the proteins that surrounds the polypeptide exit tunnel on the outside of the subunit.</text>
</comment>
<proteinExistence type="inferred from homology"/>
<evidence type="ECO:0000313" key="11">
    <source>
        <dbReference type="EMBL" id="SDD92593.1"/>
    </source>
</evidence>
<dbReference type="InterPro" id="IPR005824">
    <property type="entry name" value="KOW"/>
</dbReference>
<comment type="function">
    <text evidence="8">One of two assembly initiator proteins, it binds directly to the 5'-end of the 23S rRNA, where it nucleates assembly of the 50S subunit.</text>
</comment>
<dbReference type="Pfam" id="PF17136">
    <property type="entry name" value="ribosomal_L24"/>
    <property type="match status" value="1"/>
</dbReference>
<dbReference type="NCBIfam" id="TIGR01079">
    <property type="entry name" value="rplX_bact"/>
    <property type="match status" value="1"/>
</dbReference>
<keyword evidence="2 8" id="KW-0699">rRNA-binding</keyword>
<accession>A0A1G6YRE4</accession>
<feature type="domain" description="KOW" evidence="10">
    <location>
        <begin position="7"/>
        <end position="34"/>
    </location>
</feature>
<dbReference type="EMBL" id="FNAQ01000002">
    <property type="protein sequence ID" value="SDD92593.1"/>
    <property type="molecule type" value="Genomic_DNA"/>
</dbReference>
<keyword evidence="5 8" id="KW-0687">Ribonucleoprotein</keyword>
<dbReference type="GO" id="GO:0003735">
    <property type="term" value="F:structural constituent of ribosome"/>
    <property type="evidence" value="ECO:0007669"/>
    <property type="project" value="InterPro"/>
</dbReference>
<dbReference type="HAMAP" id="MF_01326_B">
    <property type="entry name" value="Ribosomal_uL24_B"/>
    <property type="match status" value="1"/>
</dbReference>
<evidence type="ECO:0000259" key="10">
    <source>
        <dbReference type="SMART" id="SM00739"/>
    </source>
</evidence>
<dbReference type="GO" id="GO:0005840">
    <property type="term" value="C:ribosome"/>
    <property type="evidence" value="ECO:0007669"/>
    <property type="project" value="UniProtKB-KW"/>
</dbReference>
<dbReference type="InterPro" id="IPR005825">
    <property type="entry name" value="Ribosomal_uL24_CS"/>
</dbReference>